<comment type="caution">
    <text evidence="7">The sequence shown here is derived from an EMBL/GenBank/DDBJ whole genome shotgun (WGS) entry which is preliminary data.</text>
</comment>
<dbReference type="AlphaFoldDB" id="A0A8J5UD51"/>
<name>A0A8J5UD51_FUSOX</name>
<organism evidence="7 8">
    <name type="scientific">Fusarium oxysporum f. sp. raphani</name>
    <dbReference type="NCBI Taxonomy" id="96318"/>
    <lineage>
        <taxon>Eukaryota</taxon>
        <taxon>Fungi</taxon>
        <taxon>Dikarya</taxon>
        <taxon>Ascomycota</taxon>
        <taxon>Pezizomycotina</taxon>
        <taxon>Sordariomycetes</taxon>
        <taxon>Hypocreomycetidae</taxon>
        <taxon>Hypocreales</taxon>
        <taxon>Nectriaceae</taxon>
        <taxon>Fusarium</taxon>
        <taxon>Fusarium oxysporum species complex</taxon>
    </lineage>
</organism>
<dbReference type="EMBL" id="JAELUR010000001">
    <property type="protein sequence ID" value="KAG7438770.1"/>
    <property type="molecule type" value="Genomic_DNA"/>
</dbReference>
<feature type="binding site" evidence="6">
    <location>
        <position position="67"/>
    </location>
    <ligand>
        <name>Mg(2+)</name>
        <dbReference type="ChEBI" id="CHEBI:18420"/>
        <label>1</label>
        <note>catalytic</note>
    </ligand>
</feature>
<evidence type="ECO:0000256" key="6">
    <source>
        <dbReference type="PIRSR" id="PIRSR600760-2"/>
    </source>
</evidence>
<protein>
    <submittedName>
        <fullName evidence="7">3'(2'),5'-bisphosphate nucleotidase</fullName>
    </submittedName>
</protein>
<accession>A0A8J5UD51</accession>
<comment type="cofactor">
    <cofactor evidence="1 6">
        <name>Mg(2+)</name>
        <dbReference type="ChEBI" id="CHEBI:18420"/>
    </cofactor>
</comment>
<sequence length="354" mass="38050">MTPFARELHIAQLAVLRASILTKSVQSRVHEISKDDDSPVTIADFAAQALLIIALRDAFPSDKFLGEEDSAALRADEALCSKVFELVSSVADTIDPNTGIPLPKPSSVAEMLSLIELGGRGTGGDEGRFWVMDPVDGTATFLRGQQYAVALSLIEQGREVIGVLGYPNISTGMTQISEENIDKSGMGIMLTAVRGQGSMARTMTPSGLKDAFPLSIMKTHSNNNNNNNNLHIVDCALSDVSRHDVIAELADEFKAKFPNIEVWSSHVRYAALIVGGGNAQFWVPASSASKMHIWDHAGAQLIFTELGGKVTDLDGKAMDFGAGRDLNRNRGLVVAQGEMHDALLAAMNRIIEGY</sequence>
<dbReference type="InterPro" id="IPR051090">
    <property type="entry name" value="Inositol_monoP_superfamily"/>
</dbReference>
<evidence type="ECO:0000256" key="1">
    <source>
        <dbReference type="ARBA" id="ARBA00001946"/>
    </source>
</evidence>
<evidence type="ECO:0000313" key="7">
    <source>
        <dbReference type="EMBL" id="KAG7438770.1"/>
    </source>
</evidence>
<dbReference type="InterPro" id="IPR020583">
    <property type="entry name" value="Inositol_monoP_metal-BS"/>
</dbReference>
<evidence type="ECO:0000256" key="2">
    <source>
        <dbReference type="ARBA" id="ARBA00009759"/>
    </source>
</evidence>
<feature type="binding site" evidence="6">
    <location>
        <position position="133"/>
    </location>
    <ligand>
        <name>Mg(2+)</name>
        <dbReference type="ChEBI" id="CHEBI:18420"/>
        <label>1</label>
        <note>catalytic</note>
    </ligand>
</feature>
<proteinExistence type="inferred from homology"/>
<dbReference type="GO" id="GO:0000103">
    <property type="term" value="P:sulfate assimilation"/>
    <property type="evidence" value="ECO:0007669"/>
    <property type="project" value="TreeGrafter"/>
</dbReference>
<evidence type="ECO:0000256" key="4">
    <source>
        <dbReference type="ARBA" id="ARBA00022801"/>
    </source>
</evidence>
<dbReference type="PANTHER" id="PTHR43200:SF2">
    <property type="entry name" value="3'(2'),5'-BISPHOSPHATE NUCLEOTIDASE"/>
    <property type="match status" value="1"/>
</dbReference>
<dbReference type="PANTHER" id="PTHR43200">
    <property type="entry name" value="PHOSPHATASE"/>
    <property type="match status" value="1"/>
</dbReference>
<comment type="similarity">
    <text evidence="2">Belongs to the inositol monophosphatase superfamily.</text>
</comment>
<reference evidence="7" key="1">
    <citation type="submission" date="2021-04" db="EMBL/GenBank/DDBJ databases">
        <title>First draft genome resource for Brassicaceae pathogens Fusarium oxysporum f. sp. raphani and Fusarium oxysporum f. sp. rapae.</title>
        <authorList>
            <person name="Asai S."/>
        </authorList>
    </citation>
    <scope>NUCLEOTIDE SEQUENCE</scope>
    <source>
        <strain evidence="7">Tf1262</strain>
    </source>
</reference>
<keyword evidence="5 6" id="KW-0460">Magnesium</keyword>
<dbReference type="Proteomes" id="UP000693942">
    <property type="component" value="Unassembled WGS sequence"/>
</dbReference>
<dbReference type="Gene3D" id="3.40.190.80">
    <property type="match status" value="1"/>
</dbReference>
<feature type="binding site" evidence="6">
    <location>
        <position position="295"/>
    </location>
    <ligand>
        <name>Mg(2+)</name>
        <dbReference type="ChEBI" id="CHEBI:18420"/>
        <label>1</label>
        <note>catalytic</note>
    </ligand>
</feature>
<dbReference type="SUPFAM" id="SSF56655">
    <property type="entry name" value="Carbohydrate phosphatase"/>
    <property type="match status" value="1"/>
</dbReference>
<dbReference type="CDD" id="cd01517">
    <property type="entry name" value="PAP_phosphatase"/>
    <property type="match status" value="1"/>
</dbReference>
<dbReference type="Pfam" id="PF00459">
    <property type="entry name" value="Inositol_P"/>
    <property type="match status" value="1"/>
</dbReference>
<evidence type="ECO:0000256" key="5">
    <source>
        <dbReference type="ARBA" id="ARBA00022842"/>
    </source>
</evidence>
<dbReference type="InterPro" id="IPR000760">
    <property type="entry name" value="Inositol_monophosphatase-like"/>
</dbReference>
<dbReference type="Gene3D" id="3.30.540.10">
    <property type="entry name" value="Fructose-1,6-Bisphosphatase, subunit A, domain 1"/>
    <property type="match status" value="1"/>
</dbReference>
<dbReference type="GO" id="GO:0046872">
    <property type="term" value="F:metal ion binding"/>
    <property type="evidence" value="ECO:0007669"/>
    <property type="project" value="UniProtKB-KW"/>
</dbReference>
<dbReference type="GO" id="GO:0008441">
    <property type="term" value="F:3'(2'),5'-bisphosphate nucleotidase activity"/>
    <property type="evidence" value="ECO:0007669"/>
    <property type="project" value="TreeGrafter"/>
</dbReference>
<evidence type="ECO:0000313" key="8">
    <source>
        <dbReference type="Proteomes" id="UP000693942"/>
    </source>
</evidence>
<keyword evidence="3 6" id="KW-0479">Metal-binding</keyword>
<feature type="binding site" evidence="6">
    <location>
        <position position="136"/>
    </location>
    <ligand>
        <name>Mg(2+)</name>
        <dbReference type="ChEBI" id="CHEBI:18420"/>
        <label>1</label>
        <note>catalytic</note>
    </ligand>
</feature>
<evidence type="ECO:0000256" key="3">
    <source>
        <dbReference type="ARBA" id="ARBA00022723"/>
    </source>
</evidence>
<gene>
    <name evidence="7" type="ORF">Forpi1262_v001854</name>
</gene>
<dbReference type="PROSITE" id="PS00629">
    <property type="entry name" value="IMP_1"/>
    <property type="match status" value="1"/>
</dbReference>
<keyword evidence="4" id="KW-0378">Hydrolase</keyword>